<gene>
    <name evidence="1" type="ORF">BN4615_P10165</name>
</gene>
<protein>
    <submittedName>
        <fullName evidence="1">Uncharacterized protein</fullName>
    </submittedName>
</protein>
<organism evidence="1">
    <name type="scientific">Nonomuraea gerenzanensis</name>
    <dbReference type="NCBI Taxonomy" id="93944"/>
    <lineage>
        <taxon>Bacteria</taxon>
        <taxon>Bacillati</taxon>
        <taxon>Actinomycetota</taxon>
        <taxon>Actinomycetes</taxon>
        <taxon>Streptosporangiales</taxon>
        <taxon>Streptosporangiaceae</taxon>
        <taxon>Nonomuraea</taxon>
    </lineage>
</organism>
<name>A0A1M4EPA0_9ACTN</name>
<accession>A0A1M4EPA0</accession>
<dbReference type="AlphaFoldDB" id="A0A1M4EPA0"/>
<evidence type="ECO:0000313" key="1">
    <source>
        <dbReference type="EMBL" id="SBP00649.1"/>
    </source>
</evidence>
<proteinExistence type="predicted"/>
<dbReference type="EMBL" id="LT559118">
    <property type="protein sequence ID" value="SBP00649.1"/>
    <property type="molecule type" value="Genomic_DNA"/>
</dbReference>
<sequence>MGHHDSPATPYVRYPLTSPTPRISKKAKFCRGEVTQWSRNSESVRLT</sequence>
<reference evidence="1" key="1">
    <citation type="submission" date="2016-04" db="EMBL/GenBank/DDBJ databases">
        <authorList>
            <person name="Evans L.H."/>
            <person name="Alamgir A."/>
            <person name="Owens N."/>
            <person name="Weber N.D."/>
            <person name="Virtaneva K."/>
            <person name="Barbian K."/>
            <person name="Babar A."/>
            <person name="Rosenke K."/>
        </authorList>
    </citation>
    <scope>NUCLEOTIDE SEQUENCE</scope>
    <source>
        <strain evidence="1">Nono1</strain>
    </source>
</reference>